<organism evidence="2 3">
    <name type="scientific">Aquicoccus porphyridii</name>
    <dbReference type="NCBI Taxonomy" id="1852029"/>
    <lineage>
        <taxon>Bacteria</taxon>
        <taxon>Pseudomonadati</taxon>
        <taxon>Pseudomonadota</taxon>
        <taxon>Alphaproteobacteria</taxon>
        <taxon>Rhodobacterales</taxon>
        <taxon>Paracoccaceae</taxon>
        <taxon>Aquicoccus</taxon>
    </lineage>
</organism>
<feature type="transmembrane region" description="Helical" evidence="1">
    <location>
        <begin position="27"/>
        <end position="44"/>
    </location>
</feature>
<sequence length="356" mass="39387">MLWSFLLRGSKHHVAARTTRGRRVKRLLIIIIVAGLGWSAYWYAAMIGTRNGFEAWFEARRAEGWQAEYTDLTIRGFPNRVDATFERPVLADPETGLAWSAPFFQIFALSYRPNHIIAAWPETQRLSTPLAHYDIASKEMRASLVTEATPTLPLERMNLVAGAMAITTDDDAITTLDGMQAAVTRLPGAPSGYRFAVNADGLTPALPDRAGLRTGGALPRRLDALRADLEVEFDTAWDLSALSEARPQPRRIRLRLAEARWGQLELKLAGTLDVDRNGRPTGRLTVKAQNWRDILTLARDLGWIGPTWGTRLEQGLALVAQLSGNPETLDIPLDFTADRVSLGPVPLGPAPVLRLR</sequence>
<keyword evidence="3" id="KW-1185">Reference proteome</keyword>
<keyword evidence="1" id="KW-1133">Transmembrane helix</keyword>
<protein>
    <submittedName>
        <fullName evidence="2">DUF2125 domain-containing protein</fullName>
    </submittedName>
</protein>
<dbReference type="Proteomes" id="UP000325291">
    <property type="component" value="Unassembled WGS sequence"/>
</dbReference>
<evidence type="ECO:0000313" key="2">
    <source>
        <dbReference type="EMBL" id="KAA0912067.1"/>
    </source>
</evidence>
<dbReference type="Pfam" id="PF09898">
    <property type="entry name" value="DUF2125"/>
    <property type="match status" value="1"/>
</dbReference>
<comment type="caution">
    <text evidence="2">The sequence shown here is derived from an EMBL/GenBank/DDBJ whole genome shotgun (WGS) entry which is preliminary data.</text>
</comment>
<dbReference type="AlphaFoldDB" id="A0A5A9Z4G3"/>
<reference evidence="2 3" key="1">
    <citation type="submission" date="2019-07" db="EMBL/GenBank/DDBJ databases">
        <title>Aquicoccus porphyridii gen. nov., sp. nov., isolated from a small marine red alga, Porphyridium marinum.</title>
        <authorList>
            <person name="Liu L."/>
        </authorList>
    </citation>
    <scope>NUCLEOTIDE SEQUENCE [LARGE SCALE GENOMIC DNA]</scope>
    <source>
        <strain evidence="2 3">L1 8-17</strain>
    </source>
</reference>
<accession>A0A5A9Z4G3</accession>
<keyword evidence="1" id="KW-0472">Membrane</keyword>
<gene>
    <name evidence="2" type="ORF">FLO80_16795</name>
</gene>
<proteinExistence type="predicted"/>
<evidence type="ECO:0000313" key="3">
    <source>
        <dbReference type="Proteomes" id="UP000325291"/>
    </source>
</evidence>
<keyword evidence="1" id="KW-0812">Transmembrane</keyword>
<name>A0A5A9Z4G3_9RHOB</name>
<dbReference type="EMBL" id="VINQ01000016">
    <property type="protein sequence ID" value="KAA0912067.1"/>
    <property type="molecule type" value="Genomic_DNA"/>
</dbReference>
<dbReference type="InterPro" id="IPR018666">
    <property type="entry name" value="DUF2125"/>
</dbReference>
<evidence type="ECO:0000256" key="1">
    <source>
        <dbReference type="SAM" id="Phobius"/>
    </source>
</evidence>